<name>A0A6A4GAN2_9AGAR</name>
<dbReference type="EMBL" id="ML771391">
    <property type="protein sequence ID" value="KAE9382532.1"/>
    <property type="molecule type" value="Genomic_DNA"/>
</dbReference>
<reference evidence="1" key="1">
    <citation type="journal article" date="2019" name="Environ. Microbiol.">
        <title>Fungal ecological strategies reflected in gene transcription - a case study of two litter decomposers.</title>
        <authorList>
            <person name="Barbi F."/>
            <person name="Kohler A."/>
            <person name="Barry K."/>
            <person name="Baskaran P."/>
            <person name="Daum C."/>
            <person name="Fauchery L."/>
            <person name="Ihrmark K."/>
            <person name="Kuo A."/>
            <person name="LaButti K."/>
            <person name="Lipzen A."/>
            <person name="Morin E."/>
            <person name="Grigoriev I.V."/>
            <person name="Henrissat B."/>
            <person name="Lindahl B."/>
            <person name="Martin F."/>
        </authorList>
    </citation>
    <scope>NUCLEOTIDE SEQUENCE</scope>
    <source>
        <strain evidence="1">JB14</strain>
    </source>
</reference>
<dbReference type="AlphaFoldDB" id="A0A6A4GAN2"/>
<sequence>MFYAVPIVTSRSLLRSSLIIWKTSMEFTSPLTSKPLVHRTSKQRRNIGTGILA</sequence>
<keyword evidence="2" id="KW-1185">Reference proteome</keyword>
<protein>
    <submittedName>
        <fullName evidence="1">Uncharacterized protein</fullName>
    </submittedName>
</protein>
<proteinExistence type="predicted"/>
<evidence type="ECO:0000313" key="1">
    <source>
        <dbReference type="EMBL" id="KAE9382532.1"/>
    </source>
</evidence>
<accession>A0A6A4GAN2</accession>
<organism evidence="1 2">
    <name type="scientific">Gymnopus androsaceus JB14</name>
    <dbReference type="NCBI Taxonomy" id="1447944"/>
    <lineage>
        <taxon>Eukaryota</taxon>
        <taxon>Fungi</taxon>
        <taxon>Dikarya</taxon>
        <taxon>Basidiomycota</taxon>
        <taxon>Agaricomycotina</taxon>
        <taxon>Agaricomycetes</taxon>
        <taxon>Agaricomycetidae</taxon>
        <taxon>Agaricales</taxon>
        <taxon>Marasmiineae</taxon>
        <taxon>Omphalotaceae</taxon>
        <taxon>Gymnopus</taxon>
    </lineage>
</organism>
<gene>
    <name evidence="1" type="ORF">BT96DRAFT_1010481</name>
</gene>
<dbReference type="Proteomes" id="UP000799118">
    <property type="component" value="Unassembled WGS sequence"/>
</dbReference>
<evidence type="ECO:0000313" key="2">
    <source>
        <dbReference type="Proteomes" id="UP000799118"/>
    </source>
</evidence>